<feature type="non-terminal residue" evidence="3">
    <location>
        <position position="1"/>
    </location>
</feature>
<gene>
    <name evidence="3" type="ORF">S12H4_17714</name>
</gene>
<keyword evidence="2" id="KW-0472">Membrane</keyword>
<dbReference type="AlphaFoldDB" id="X1S0U3"/>
<name>X1S0U3_9ZZZZ</name>
<accession>X1S0U3</accession>
<evidence type="ECO:0000313" key="3">
    <source>
        <dbReference type="EMBL" id="GAI86637.1"/>
    </source>
</evidence>
<organism evidence="3">
    <name type="scientific">marine sediment metagenome</name>
    <dbReference type="NCBI Taxonomy" id="412755"/>
    <lineage>
        <taxon>unclassified sequences</taxon>
        <taxon>metagenomes</taxon>
        <taxon>ecological metagenomes</taxon>
    </lineage>
</organism>
<sequence>DSKTPLNWNQAHGKAKLEAKGIKGAIREKAKTKGIFGASWWLLVLIIAVPVLVILYIIFTREDKGQGGFEPGDKPINIKGKDAETLLGEFGHSKPGEKGQPASCGFFPSLP</sequence>
<reference evidence="3" key="1">
    <citation type="journal article" date="2014" name="Front. Microbiol.">
        <title>High frequency of phylogenetically diverse reductive dehalogenase-homologous genes in deep subseafloor sedimentary metagenomes.</title>
        <authorList>
            <person name="Kawai M."/>
            <person name="Futagami T."/>
            <person name="Toyoda A."/>
            <person name="Takaki Y."/>
            <person name="Nishi S."/>
            <person name="Hori S."/>
            <person name="Arai W."/>
            <person name="Tsubouchi T."/>
            <person name="Morono Y."/>
            <person name="Uchiyama I."/>
            <person name="Ito T."/>
            <person name="Fujiyama A."/>
            <person name="Inagaki F."/>
            <person name="Takami H."/>
        </authorList>
    </citation>
    <scope>NUCLEOTIDE SEQUENCE</scope>
    <source>
        <strain evidence="3">Expedition CK06-06</strain>
    </source>
</reference>
<keyword evidence="2" id="KW-0812">Transmembrane</keyword>
<evidence type="ECO:0000256" key="2">
    <source>
        <dbReference type="SAM" id="Phobius"/>
    </source>
</evidence>
<keyword evidence="2" id="KW-1133">Transmembrane helix</keyword>
<protein>
    <submittedName>
        <fullName evidence="3">Uncharacterized protein</fullName>
    </submittedName>
</protein>
<feature type="region of interest" description="Disordered" evidence="1">
    <location>
        <begin position="89"/>
        <end position="111"/>
    </location>
</feature>
<dbReference type="EMBL" id="BARW01008687">
    <property type="protein sequence ID" value="GAI86637.1"/>
    <property type="molecule type" value="Genomic_DNA"/>
</dbReference>
<evidence type="ECO:0000256" key="1">
    <source>
        <dbReference type="SAM" id="MobiDB-lite"/>
    </source>
</evidence>
<feature type="transmembrane region" description="Helical" evidence="2">
    <location>
        <begin position="38"/>
        <end position="59"/>
    </location>
</feature>
<comment type="caution">
    <text evidence="3">The sequence shown here is derived from an EMBL/GenBank/DDBJ whole genome shotgun (WGS) entry which is preliminary data.</text>
</comment>
<proteinExistence type="predicted"/>